<dbReference type="InterPro" id="IPR050267">
    <property type="entry name" value="Anti-sigma-factor_SerPK"/>
</dbReference>
<dbReference type="InterPro" id="IPR036890">
    <property type="entry name" value="HATPase_C_sf"/>
</dbReference>
<proteinExistence type="predicted"/>
<dbReference type="GO" id="GO:0004674">
    <property type="term" value="F:protein serine/threonine kinase activity"/>
    <property type="evidence" value="ECO:0007669"/>
    <property type="project" value="UniProtKB-KW"/>
</dbReference>
<keyword evidence="1" id="KW-0808">Transferase</keyword>
<evidence type="ECO:0000256" key="1">
    <source>
        <dbReference type="ARBA" id="ARBA00022527"/>
    </source>
</evidence>
<dbReference type="RefSeq" id="WP_111251304.1">
    <property type="nucleotide sequence ID" value="NZ_QKWH01000008.1"/>
</dbReference>
<accession>A0A2W5WM60</accession>
<protein>
    <submittedName>
        <fullName evidence="3">ATP-binding protein</fullName>
    </submittedName>
</protein>
<dbReference type="PANTHER" id="PTHR35526:SF3">
    <property type="entry name" value="ANTI-SIGMA-F FACTOR RSBW"/>
    <property type="match status" value="1"/>
</dbReference>
<evidence type="ECO:0000313" key="4">
    <source>
        <dbReference type="Proteomes" id="UP000248783"/>
    </source>
</evidence>
<dbReference type="Gene3D" id="3.30.565.10">
    <property type="entry name" value="Histidine kinase-like ATPase, C-terminal domain"/>
    <property type="match status" value="1"/>
</dbReference>
<evidence type="ECO:0000313" key="3">
    <source>
        <dbReference type="EMBL" id="PZR52629.1"/>
    </source>
</evidence>
<feature type="domain" description="Histidine kinase/HSP90-like ATPase" evidence="2">
    <location>
        <begin position="58"/>
        <end position="150"/>
    </location>
</feature>
<dbReference type="Pfam" id="PF13581">
    <property type="entry name" value="HATPase_c_2"/>
    <property type="match status" value="1"/>
</dbReference>
<sequence>MTLAEALPPPELTEVARWTIRSVDDLAMVRAALQAALQDPVEAPAGGSGGTTAVVLGTVAQAEIQRIVLVASELATNALRHGSPPFSVRLLRDESSATVDVVDHRPDVPPVLAARRAPGAGGFGLQLARRVSREVGWFRSGDDEKHVWACFRTL</sequence>
<reference evidence="3 4" key="1">
    <citation type="submission" date="2018-06" db="EMBL/GenBank/DDBJ databases">
        <title>Whole genome sequencing of a novel hydrocarbon degrading bacterial strain, PW21 isolated from oil contaminated produced water sample.</title>
        <authorList>
            <person name="Nagkirti P."/>
            <person name="Shaikh A."/>
            <person name="Gowdaman V."/>
            <person name="Engineer A.E."/>
            <person name="Dagar S."/>
            <person name="Dhakephalkar P.K."/>
        </authorList>
    </citation>
    <scope>NUCLEOTIDE SEQUENCE [LARGE SCALE GENOMIC DNA]</scope>
    <source>
        <strain evidence="3 4">PW21</strain>
    </source>
</reference>
<keyword evidence="3" id="KW-0547">Nucleotide-binding</keyword>
<organism evidence="3 4">
    <name type="scientific">Xylanimonas oleitrophica</name>
    <dbReference type="NCBI Taxonomy" id="2607479"/>
    <lineage>
        <taxon>Bacteria</taxon>
        <taxon>Bacillati</taxon>
        <taxon>Actinomycetota</taxon>
        <taxon>Actinomycetes</taxon>
        <taxon>Micrococcales</taxon>
        <taxon>Promicromonosporaceae</taxon>
        <taxon>Xylanimonas</taxon>
    </lineage>
</organism>
<keyword evidence="1" id="KW-0418">Kinase</keyword>
<dbReference type="GO" id="GO:0005524">
    <property type="term" value="F:ATP binding"/>
    <property type="evidence" value="ECO:0007669"/>
    <property type="project" value="UniProtKB-KW"/>
</dbReference>
<dbReference type="InterPro" id="IPR003594">
    <property type="entry name" value="HATPase_dom"/>
</dbReference>
<name>A0A2W5WM60_9MICO</name>
<comment type="caution">
    <text evidence="3">The sequence shown here is derived from an EMBL/GenBank/DDBJ whole genome shotgun (WGS) entry which is preliminary data.</text>
</comment>
<keyword evidence="3" id="KW-0067">ATP-binding</keyword>
<dbReference type="Proteomes" id="UP000248783">
    <property type="component" value="Unassembled WGS sequence"/>
</dbReference>
<keyword evidence="1" id="KW-0723">Serine/threonine-protein kinase</keyword>
<dbReference type="EMBL" id="QKWH01000008">
    <property type="protein sequence ID" value="PZR52629.1"/>
    <property type="molecule type" value="Genomic_DNA"/>
</dbReference>
<dbReference type="AlphaFoldDB" id="A0A2W5WM60"/>
<dbReference type="PANTHER" id="PTHR35526">
    <property type="entry name" value="ANTI-SIGMA-F FACTOR RSBW-RELATED"/>
    <property type="match status" value="1"/>
</dbReference>
<dbReference type="CDD" id="cd16936">
    <property type="entry name" value="HATPase_RsbW-like"/>
    <property type="match status" value="1"/>
</dbReference>
<gene>
    <name evidence="3" type="ORF">DNL40_10975</name>
</gene>
<keyword evidence="4" id="KW-1185">Reference proteome</keyword>
<evidence type="ECO:0000259" key="2">
    <source>
        <dbReference type="Pfam" id="PF13581"/>
    </source>
</evidence>
<dbReference type="SUPFAM" id="SSF55874">
    <property type="entry name" value="ATPase domain of HSP90 chaperone/DNA topoisomerase II/histidine kinase"/>
    <property type="match status" value="1"/>
</dbReference>